<name>A0AAE8N6P4_9PEZI</name>
<feature type="compositionally biased region" description="Basic residues" evidence="5">
    <location>
        <begin position="125"/>
        <end position="139"/>
    </location>
</feature>
<dbReference type="AlphaFoldDB" id="A0AAE8N6P4"/>
<dbReference type="InterPro" id="IPR019787">
    <property type="entry name" value="Znf_PHD-finger"/>
</dbReference>
<keyword evidence="8" id="KW-1185">Reference proteome</keyword>
<feature type="region of interest" description="Disordered" evidence="5">
    <location>
        <begin position="732"/>
        <end position="807"/>
    </location>
</feature>
<protein>
    <submittedName>
        <fullName evidence="7">Related to SET3 complex</fullName>
    </submittedName>
</protein>
<feature type="region of interest" description="Disordered" evidence="5">
    <location>
        <begin position="1"/>
        <end position="31"/>
    </location>
</feature>
<evidence type="ECO:0000256" key="3">
    <source>
        <dbReference type="ARBA" id="ARBA00022833"/>
    </source>
</evidence>
<feature type="compositionally biased region" description="Polar residues" evidence="5">
    <location>
        <begin position="503"/>
        <end position="519"/>
    </location>
</feature>
<dbReference type="GO" id="GO:0006325">
    <property type="term" value="P:chromatin organization"/>
    <property type="evidence" value="ECO:0007669"/>
    <property type="project" value="UniProtKB-KW"/>
</dbReference>
<evidence type="ECO:0000313" key="7">
    <source>
        <dbReference type="EMBL" id="SPO05845.1"/>
    </source>
</evidence>
<feature type="region of interest" description="Disordered" evidence="5">
    <location>
        <begin position="114"/>
        <end position="213"/>
    </location>
</feature>
<proteinExistence type="predicted"/>
<reference evidence="7" key="1">
    <citation type="submission" date="2018-03" db="EMBL/GenBank/DDBJ databases">
        <authorList>
            <person name="Guldener U."/>
        </authorList>
    </citation>
    <scope>NUCLEOTIDE SEQUENCE</scope>
</reference>
<organism evidence="7 8">
    <name type="scientific">Cephalotrichum gorgonifer</name>
    <dbReference type="NCBI Taxonomy" id="2041049"/>
    <lineage>
        <taxon>Eukaryota</taxon>
        <taxon>Fungi</taxon>
        <taxon>Dikarya</taxon>
        <taxon>Ascomycota</taxon>
        <taxon>Pezizomycotina</taxon>
        <taxon>Sordariomycetes</taxon>
        <taxon>Hypocreomycetidae</taxon>
        <taxon>Microascales</taxon>
        <taxon>Microascaceae</taxon>
        <taxon>Cephalotrichum</taxon>
    </lineage>
</organism>
<dbReference type="EMBL" id="ONZQ02000014">
    <property type="protein sequence ID" value="SPO05845.1"/>
    <property type="molecule type" value="Genomic_DNA"/>
</dbReference>
<keyword evidence="1" id="KW-0479">Metal-binding</keyword>
<feature type="compositionally biased region" description="Basic and acidic residues" evidence="5">
    <location>
        <begin position="562"/>
        <end position="581"/>
    </location>
</feature>
<feature type="compositionally biased region" description="Basic and acidic residues" evidence="5">
    <location>
        <begin position="900"/>
        <end position="909"/>
    </location>
</feature>
<feature type="compositionally biased region" description="Low complexity" evidence="5">
    <location>
        <begin position="781"/>
        <end position="792"/>
    </location>
</feature>
<keyword evidence="2" id="KW-0863">Zinc-finger</keyword>
<dbReference type="GO" id="GO:0006355">
    <property type="term" value="P:regulation of DNA-templated transcription"/>
    <property type="evidence" value="ECO:0007669"/>
    <property type="project" value="TreeGrafter"/>
</dbReference>
<dbReference type="SUPFAM" id="SSF82199">
    <property type="entry name" value="SET domain"/>
    <property type="match status" value="1"/>
</dbReference>
<gene>
    <name evidence="7" type="ORF">DNG_08532</name>
</gene>
<comment type="caution">
    <text evidence="7">The sequence shown here is derived from an EMBL/GenBank/DDBJ whole genome shotgun (WGS) entry which is preliminary data.</text>
</comment>
<sequence length="909" mass="100728">MTEKLSPLSTQTADPSQTLSTPTGAIEPAPAKDLPQKVEGVEEEPYTIKCICLFADDDGNTIFCETCETWQHIDCFYPDNREEALRENFAHLCHQCNPRPLDHKRAIERTRRLRNPLAAEESQDKKHKRPVSKSHKKKPKPTDLQLNGTTPDNETSKHASPSDNHPPAKRAKTSHRSSHSISSHTAKKSPTCGNAKPQTNGHGPSPVTTSAPDLPLDFEIHNYSDNFFSLHSGQDVQIVGNNSFATLAISNKMSTWLHDRESLKNDSGQEYKDVFQNLPADIESRKRALRVEKKTYSPTPDKKLRLQYLSAPSAIEKDVPLMELNGQIGFQNDYCADPENLWTELTSPLPFVFFHPMLPLCIDTRREGSEARYVRRSCKPNAVLDTYLSDGSEYHFWLVSDRHIAAKEQITLPWDFRFPNKEKARLLYLLGLGDDEMGGAEQPEMDDTEYQQISTWLHRLLSEYGGCACDLGNDCAFVRFHRHYLSRSQPRTNASKKKRKPKTQNISPTSTGHATNSRAASEGQFDDGDDRSISSRSKPPSRDRTPLRQGSFDQLGILTAPTDRDKRKIAMAEDTFRRMEQQHQPQPKKKKRVVSDGSASAKSKSGRTASNNTTPNFSNSVHYVDTGTSRSKSGSPATAISPRAQFPPFQQTQRDIATRRSRPTSTPSRPNYCDASVQTDPTEGEWFSASPDPGPRRRILSLSQRLLSNRHRQRLDEEERWKPLISSVEHNAMDIDSPTTDHKSASSSPVLNRDTTSTMATSPAPTPGDVAMVDAPSVIPGGTATTSSTSGAHDPAVTSSTRPDLRVHMPPVPAFPNTALSATTPLSATSSIVQSPYSTSSLSTPLNGMHPSPVKKKLSLSDYRKSRLDKAAAVKPLPTVKSGPEETKPPAIESSVEPQVDEKPIPDDA</sequence>
<feature type="compositionally biased region" description="Basic residues" evidence="5">
    <location>
        <begin position="167"/>
        <end position="178"/>
    </location>
</feature>
<feature type="compositionally biased region" description="Polar residues" evidence="5">
    <location>
        <begin position="745"/>
        <end position="754"/>
    </location>
</feature>
<dbReference type="InterPro" id="IPR011011">
    <property type="entry name" value="Znf_FYVE_PHD"/>
</dbReference>
<dbReference type="PROSITE" id="PS50280">
    <property type="entry name" value="SET"/>
    <property type="match status" value="1"/>
</dbReference>
<feature type="compositionally biased region" description="Low complexity" evidence="5">
    <location>
        <begin position="836"/>
        <end position="846"/>
    </location>
</feature>
<feature type="domain" description="SET" evidence="6">
    <location>
        <begin position="36"/>
        <end position="415"/>
    </location>
</feature>
<evidence type="ECO:0000256" key="5">
    <source>
        <dbReference type="SAM" id="MobiDB-lite"/>
    </source>
</evidence>
<dbReference type="GO" id="GO:0008270">
    <property type="term" value="F:zinc ion binding"/>
    <property type="evidence" value="ECO:0007669"/>
    <property type="project" value="UniProtKB-KW"/>
</dbReference>
<feature type="compositionally biased region" description="Polar residues" evidence="5">
    <location>
        <begin position="7"/>
        <end position="23"/>
    </location>
</feature>
<feature type="region of interest" description="Disordered" evidence="5">
    <location>
        <begin position="869"/>
        <end position="909"/>
    </location>
</feature>
<evidence type="ECO:0000259" key="6">
    <source>
        <dbReference type="PROSITE" id="PS50280"/>
    </source>
</evidence>
<evidence type="ECO:0000313" key="8">
    <source>
        <dbReference type="Proteomes" id="UP001187682"/>
    </source>
</evidence>
<feature type="region of interest" description="Disordered" evidence="5">
    <location>
        <begin position="836"/>
        <end position="857"/>
    </location>
</feature>
<keyword evidence="3" id="KW-0862">Zinc</keyword>
<dbReference type="Pfam" id="PF00628">
    <property type="entry name" value="PHD"/>
    <property type="match status" value="1"/>
</dbReference>
<dbReference type="GO" id="GO:0034967">
    <property type="term" value="C:Set3 complex"/>
    <property type="evidence" value="ECO:0007669"/>
    <property type="project" value="TreeGrafter"/>
</dbReference>
<keyword evidence="4" id="KW-0156">Chromatin regulator</keyword>
<dbReference type="SMART" id="SM00317">
    <property type="entry name" value="SET"/>
    <property type="match status" value="1"/>
</dbReference>
<feature type="compositionally biased region" description="Polar residues" evidence="5">
    <location>
        <begin position="607"/>
        <end position="638"/>
    </location>
</feature>
<dbReference type="InterPro" id="IPR013083">
    <property type="entry name" value="Znf_RING/FYVE/PHD"/>
</dbReference>
<evidence type="ECO:0000256" key="4">
    <source>
        <dbReference type="ARBA" id="ARBA00022853"/>
    </source>
</evidence>
<dbReference type="Gene3D" id="3.30.40.10">
    <property type="entry name" value="Zinc/RING finger domain, C3HC4 (zinc finger)"/>
    <property type="match status" value="1"/>
</dbReference>
<dbReference type="SUPFAM" id="SSF57903">
    <property type="entry name" value="FYVE/PHD zinc finger"/>
    <property type="match status" value="1"/>
</dbReference>
<dbReference type="PANTHER" id="PTHR46462:SF3">
    <property type="entry name" value="UPSET, ISOFORM A"/>
    <property type="match status" value="1"/>
</dbReference>
<dbReference type="InterPro" id="IPR001214">
    <property type="entry name" value="SET_dom"/>
</dbReference>
<feature type="compositionally biased region" description="Polar residues" evidence="5">
    <location>
        <begin position="196"/>
        <end position="211"/>
    </location>
</feature>
<dbReference type="GO" id="GO:0070210">
    <property type="term" value="C:Rpd3L-Expanded complex"/>
    <property type="evidence" value="ECO:0007669"/>
    <property type="project" value="TreeGrafter"/>
</dbReference>
<dbReference type="Gene3D" id="2.170.270.10">
    <property type="entry name" value="SET domain"/>
    <property type="match status" value="1"/>
</dbReference>
<evidence type="ECO:0000256" key="1">
    <source>
        <dbReference type="ARBA" id="ARBA00022723"/>
    </source>
</evidence>
<evidence type="ECO:0000256" key="2">
    <source>
        <dbReference type="ARBA" id="ARBA00022771"/>
    </source>
</evidence>
<feature type="region of interest" description="Disordered" evidence="5">
    <location>
        <begin position="488"/>
        <end position="695"/>
    </location>
</feature>
<dbReference type="Pfam" id="PF00856">
    <property type="entry name" value="SET"/>
    <property type="match status" value="1"/>
</dbReference>
<dbReference type="PANTHER" id="PTHR46462">
    <property type="entry name" value="UPSET, ISOFORM A"/>
    <property type="match status" value="1"/>
</dbReference>
<feature type="compositionally biased region" description="Polar residues" evidence="5">
    <location>
        <begin position="144"/>
        <end position="163"/>
    </location>
</feature>
<dbReference type="Proteomes" id="UP001187682">
    <property type="component" value="Unassembled WGS sequence"/>
</dbReference>
<dbReference type="InterPro" id="IPR046341">
    <property type="entry name" value="SET_dom_sf"/>
</dbReference>
<accession>A0AAE8N6P4</accession>